<proteinExistence type="predicted"/>
<protein>
    <submittedName>
        <fullName evidence="1">Uncharacterized protein</fullName>
    </submittedName>
</protein>
<sequence>MQYSHQHLVTSHHICFWYIIVDVPGKEDSIIQRAVTSSHLFRDHHGCAIVLYKFRLYTNAQHYHHYMATRNRASAWDGVSFTVGFIFPSTDVQHWTYKGSAICGLNISPARLL</sequence>
<keyword evidence="2" id="KW-1185">Reference proteome</keyword>
<evidence type="ECO:0000313" key="1">
    <source>
        <dbReference type="EMBL" id="CAK8686812.1"/>
    </source>
</evidence>
<organism evidence="1 2">
    <name type="scientific">Clavelina lepadiformis</name>
    <name type="common">Light-bulb sea squirt</name>
    <name type="synonym">Ascidia lepadiformis</name>
    <dbReference type="NCBI Taxonomy" id="159417"/>
    <lineage>
        <taxon>Eukaryota</taxon>
        <taxon>Metazoa</taxon>
        <taxon>Chordata</taxon>
        <taxon>Tunicata</taxon>
        <taxon>Ascidiacea</taxon>
        <taxon>Aplousobranchia</taxon>
        <taxon>Clavelinidae</taxon>
        <taxon>Clavelina</taxon>
    </lineage>
</organism>
<comment type="caution">
    <text evidence="1">The sequence shown here is derived from an EMBL/GenBank/DDBJ whole genome shotgun (WGS) entry which is preliminary data.</text>
</comment>
<name>A0ABP0G4S4_CLALP</name>
<reference evidence="1 2" key="1">
    <citation type="submission" date="2024-02" db="EMBL/GenBank/DDBJ databases">
        <authorList>
            <person name="Daric V."/>
            <person name="Darras S."/>
        </authorList>
    </citation>
    <scope>NUCLEOTIDE SEQUENCE [LARGE SCALE GENOMIC DNA]</scope>
</reference>
<dbReference type="EMBL" id="CAWYQH010000103">
    <property type="protein sequence ID" value="CAK8686812.1"/>
    <property type="molecule type" value="Genomic_DNA"/>
</dbReference>
<evidence type="ECO:0000313" key="2">
    <source>
        <dbReference type="Proteomes" id="UP001642483"/>
    </source>
</evidence>
<dbReference type="Proteomes" id="UP001642483">
    <property type="component" value="Unassembled WGS sequence"/>
</dbReference>
<gene>
    <name evidence="1" type="ORF">CVLEPA_LOCUS18844</name>
</gene>
<accession>A0ABP0G4S4</accession>